<feature type="region of interest" description="Disordered" evidence="1">
    <location>
        <begin position="86"/>
        <end position="107"/>
    </location>
</feature>
<evidence type="ECO:0000259" key="2">
    <source>
        <dbReference type="PROSITE" id="PS50097"/>
    </source>
</evidence>
<evidence type="ECO:0000256" key="1">
    <source>
        <dbReference type="SAM" id="MobiDB-lite"/>
    </source>
</evidence>
<protein>
    <recommendedName>
        <fullName evidence="2">BTB domain-containing protein</fullName>
    </recommendedName>
</protein>
<evidence type="ECO:0000313" key="4">
    <source>
        <dbReference type="Proteomes" id="UP000184330"/>
    </source>
</evidence>
<dbReference type="OrthoDB" id="6359816at2759"/>
<feature type="compositionally biased region" description="Low complexity" evidence="1">
    <location>
        <begin position="311"/>
        <end position="330"/>
    </location>
</feature>
<evidence type="ECO:0000313" key="3">
    <source>
        <dbReference type="EMBL" id="CZR57471.1"/>
    </source>
</evidence>
<organism evidence="3 4">
    <name type="scientific">Phialocephala subalpina</name>
    <dbReference type="NCBI Taxonomy" id="576137"/>
    <lineage>
        <taxon>Eukaryota</taxon>
        <taxon>Fungi</taxon>
        <taxon>Dikarya</taxon>
        <taxon>Ascomycota</taxon>
        <taxon>Pezizomycotina</taxon>
        <taxon>Leotiomycetes</taxon>
        <taxon>Helotiales</taxon>
        <taxon>Mollisiaceae</taxon>
        <taxon>Phialocephala</taxon>
        <taxon>Phialocephala fortinii species complex</taxon>
    </lineage>
</organism>
<feature type="domain" description="BTB" evidence="2">
    <location>
        <begin position="16"/>
        <end position="84"/>
    </location>
</feature>
<dbReference type="PANTHER" id="PTHR47843">
    <property type="entry name" value="BTB DOMAIN-CONTAINING PROTEIN-RELATED"/>
    <property type="match status" value="1"/>
</dbReference>
<dbReference type="PROSITE" id="PS50097">
    <property type="entry name" value="BTB"/>
    <property type="match status" value="1"/>
</dbReference>
<accession>A0A1L7WXH1</accession>
<feature type="region of interest" description="Disordered" evidence="1">
    <location>
        <begin position="310"/>
        <end position="330"/>
    </location>
</feature>
<keyword evidence="4" id="KW-1185">Reference proteome</keyword>
<proteinExistence type="predicted"/>
<gene>
    <name evidence="3" type="ORF">PAC_07360</name>
</gene>
<sequence length="330" mass="35946">MSDPKILTFADDLGTELIEIHVSKEDKSYIVHKDTLFSQCIYFEKSLKPASGDKRAFIDLKAEDPGTVSLLVSFLYRGSLSTFDKRKPAAASPSPATPASSVFGQSRPAYNHSNSGSSFLSPFSKTRSAGGVQTPGSQTNPITFVTPQSLPGNSLPNVPGIPNALPSFAPKNTMPDAEKELYQKTLVNICILTEKICWPELYNSAIRAYIRGEDMIKRPTPIEHARLVYKYSAFTSKLREMVLDGMSSKGGSPDVDLCMAFARENDKFFRAVCARMGQKRECESVAEALKSGTYNMSEIRMGVGMFALRDTSGPSSTSNSSGPGSPDMKM</sequence>
<dbReference type="InterPro" id="IPR000210">
    <property type="entry name" value="BTB/POZ_dom"/>
</dbReference>
<dbReference type="AlphaFoldDB" id="A0A1L7WXH1"/>
<dbReference type="EMBL" id="FJOG01000010">
    <property type="protein sequence ID" value="CZR57471.1"/>
    <property type="molecule type" value="Genomic_DNA"/>
</dbReference>
<feature type="compositionally biased region" description="Low complexity" evidence="1">
    <location>
        <begin position="89"/>
        <end position="101"/>
    </location>
</feature>
<dbReference type="Proteomes" id="UP000184330">
    <property type="component" value="Unassembled WGS sequence"/>
</dbReference>
<name>A0A1L7WXH1_9HELO</name>
<reference evidence="3 4" key="1">
    <citation type="submission" date="2016-03" db="EMBL/GenBank/DDBJ databases">
        <authorList>
            <person name="Ploux O."/>
        </authorList>
    </citation>
    <scope>NUCLEOTIDE SEQUENCE [LARGE SCALE GENOMIC DNA]</scope>
    <source>
        <strain evidence="3 4">UAMH 11012</strain>
    </source>
</reference>